<dbReference type="GO" id="GO:0003824">
    <property type="term" value="F:catalytic activity"/>
    <property type="evidence" value="ECO:0007669"/>
    <property type="project" value="InterPro"/>
</dbReference>
<keyword evidence="4" id="KW-0597">Phosphoprotein</keyword>
<evidence type="ECO:0000256" key="2">
    <source>
        <dbReference type="ARBA" id="ARBA00006432"/>
    </source>
</evidence>
<name>A0A410QBW5_9FIRM</name>
<reference evidence="8" key="1">
    <citation type="submission" date="2019-01" db="EMBL/GenBank/DDBJ databases">
        <title>Draft genomes of a novel of Sporanaerobacter strains.</title>
        <authorList>
            <person name="Ma S."/>
        </authorList>
    </citation>
    <scope>NUCLEOTIDE SEQUENCE [LARGE SCALE GENOMIC DNA]</scope>
    <source>
        <strain evidence="8">NJN-17</strain>
    </source>
</reference>
<dbReference type="GO" id="GO:0017000">
    <property type="term" value="P:antibiotic biosynthetic process"/>
    <property type="evidence" value="ECO:0007669"/>
    <property type="project" value="UniProtKB-KW"/>
</dbReference>
<dbReference type="RefSeq" id="WP_128752378.1">
    <property type="nucleotide sequence ID" value="NZ_CP035282.1"/>
</dbReference>
<evidence type="ECO:0000313" key="8">
    <source>
        <dbReference type="Proteomes" id="UP000287969"/>
    </source>
</evidence>
<feature type="domain" description="Carrier" evidence="6">
    <location>
        <begin position="954"/>
        <end position="1028"/>
    </location>
</feature>
<evidence type="ECO:0000256" key="5">
    <source>
        <dbReference type="ARBA" id="ARBA00023194"/>
    </source>
</evidence>
<dbReference type="PANTHER" id="PTHR45398:SF1">
    <property type="entry name" value="ENZYME, PUTATIVE (JCVI)-RELATED"/>
    <property type="match status" value="1"/>
</dbReference>
<dbReference type="GO" id="GO:0008610">
    <property type="term" value="P:lipid biosynthetic process"/>
    <property type="evidence" value="ECO:0007669"/>
    <property type="project" value="UniProtKB-ARBA"/>
</dbReference>
<dbReference type="PROSITE" id="PS00012">
    <property type="entry name" value="PHOSPHOPANTETHEINE"/>
    <property type="match status" value="1"/>
</dbReference>
<dbReference type="Proteomes" id="UP000287969">
    <property type="component" value="Chromosome"/>
</dbReference>
<dbReference type="Pfam" id="PF00668">
    <property type="entry name" value="Condensation"/>
    <property type="match status" value="2"/>
</dbReference>
<dbReference type="InterPro" id="IPR009081">
    <property type="entry name" value="PP-bd_ACP"/>
</dbReference>
<keyword evidence="5" id="KW-0045">Antibiotic biosynthesis</keyword>
<keyword evidence="8" id="KW-1185">Reference proteome</keyword>
<dbReference type="InterPro" id="IPR045851">
    <property type="entry name" value="AMP-bd_C_sf"/>
</dbReference>
<dbReference type="InterPro" id="IPR010060">
    <property type="entry name" value="NRPS_synth"/>
</dbReference>
<protein>
    <submittedName>
        <fullName evidence="7">Amino acid adenylation domain-containing protein</fullName>
    </submittedName>
</protein>
<dbReference type="Gene3D" id="3.30.559.10">
    <property type="entry name" value="Chloramphenicol acetyltransferase-like domain"/>
    <property type="match status" value="2"/>
</dbReference>
<dbReference type="PROSITE" id="PS50075">
    <property type="entry name" value="CARRIER"/>
    <property type="match status" value="1"/>
</dbReference>
<dbReference type="SUPFAM" id="SSF56801">
    <property type="entry name" value="Acetyl-CoA synthetase-like"/>
    <property type="match status" value="1"/>
</dbReference>
<dbReference type="Gene3D" id="2.30.38.10">
    <property type="entry name" value="Luciferase, Domain 3"/>
    <property type="match status" value="1"/>
</dbReference>
<dbReference type="Gene3D" id="3.30.300.30">
    <property type="match status" value="1"/>
</dbReference>
<comment type="cofactor">
    <cofactor evidence="1">
        <name>pantetheine 4'-phosphate</name>
        <dbReference type="ChEBI" id="CHEBI:47942"/>
    </cofactor>
</comment>
<dbReference type="FunFam" id="3.40.50.980:FF:000001">
    <property type="entry name" value="Non-ribosomal peptide synthetase"/>
    <property type="match status" value="1"/>
</dbReference>
<dbReference type="PANTHER" id="PTHR45398">
    <property type="match status" value="1"/>
</dbReference>
<evidence type="ECO:0000256" key="3">
    <source>
        <dbReference type="ARBA" id="ARBA00022450"/>
    </source>
</evidence>
<dbReference type="Gene3D" id="3.30.559.30">
    <property type="entry name" value="Nonribosomal peptide synthetase, condensation domain"/>
    <property type="match status" value="2"/>
</dbReference>
<dbReference type="InterPro" id="IPR036736">
    <property type="entry name" value="ACP-like_sf"/>
</dbReference>
<dbReference type="InterPro" id="IPR020845">
    <property type="entry name" value="AMP-binding_CS"/>
</dbReference>
<accession>A0A410QBW5</accession>
<sequence>MEINKRSYYNLTHPQKRIWYIDKVNLNSPVHNIGGCLNIKGNIDVEKMKETINLIVKGNEGLRLRITEKDGQLVQYVAEFKKEDIDFVDFSNYKEPEKEHERWAEGLFKRSFELEDSRLYYFAVYKIDEEEYGVLLKIHHIIADGWSTALIEKQICEIYTKLVRNEEVCFDGYHSYIDFIEEEREYLNSEKFIKNKNFWREKLKNPPEEFLYNTSNELEGRRLSFNIDNDLSKKIKEFLKYNRCSLNTLFIGLLLIYLRKTTYKNDLVIGTPVFNRIGRKQKSMVGMFTSTMPFRFLLDEELKGKDLIKSINRELKLCFFNQRYPYDILVKDLNLSRKGYDSLFKICVNYYNSQYINDINGMAGEVREYYSGNQGNSLQLTVKEWKDDNIILNFDYKIREYKEEEIQGMYKSMINILRQLLTDGDIKVRDIKLVDEREFNYKIYTLNSTDGPYPKKTVYELFEEQAIKAPHKIALEFRDEVMTYEQLNEKSNQLAHYLRQKGIGRGSVLGIMMNHSMELVIGILGILKAGGAYLPIDPEYPPERISYMLEDSKSAVLLTDFKAGRDIEFKGSIIDIKDINLNLYGKENPPKVNKLNDLAYIIYTSGTTGKPKGVMIEHRGLTNYIWWAKKMYLKDENEAMPLYSSISFDLTATSVFTPLISGNRIIIYNTDENEFVLYKILKENKATVVKLTPAHLTLLKDMDNRSSNIKRFIVGGDDLKISLTQEICESFGKNIEIYNEYGPTEATVGCMIHKYDMEKDRGISVPIGRPAGNVQIYILDGDLNVVPANATGEIYISGDGISRGYLNRPELTEEKFIENPFIKGRKMYKTGDLAKYLKDGSIEYKGRLDNQVKIRGYRIELGEIEKHLSENEAVKDAAVVFKEDSSGNKSLNAYIVKEKEITELELKNYLLKFLPRYMIPANFVFMDRFPLNLNGKVDAASLPNPVRVKKEFVKYKTEKERKLVEAVEEILGIENVSMNDNFYQLGGDSIKAIQISSRLKNEGLDIKVKDILSCDSVEEIGFHIRENQNIGMIDQGQSQGAIERTPITEWFFSRNFSDENRYNQYVLLKYNKISDIDKIRIAVGRLTEHHDTLRINYDRKNHRLYYNNDNSKSSSCVKYVDLSGYCGSEDNMSVKELIDKAEINFDIGKGPLFNVTIFDLSGGRQALLFTAHHLTVDGVSWRIILEDFLTAMKQLDNNEEVKLPAKTHSFKDWAKVLKEYSKKDFGEERRYWQEISDKSFVYPTDFDKGKDTVGTSGILIRDIDEDILNKLSKKTGEIYNTEFSETLIILLVLTISSMTNSDEVVIELEGHGRKDINDYIDVKRTVGWFTVMYPVYFRIEDGDLNLRIKSLKEQLRNVPDNGFNYGILRFLNNELEEREEKYIRFNYLGDFDNIIGDIPDIEFGLDSDEENSLTSLMDIDAFIIKGRLKLKITYSKNKFSESTIRRFADKYTETIKSLLNQCIKNDSKEFTPSDFDAADISQEDLDSLFK</sequence>
<dbReference type="EMBL" id="CP035282">
    <property type="protein sequence ID" value="QAT61471.1"/>
    <property type="molecule type" value="Genomic_DNA"/>
</dbReference>
<dbReference type="InterPro" id="IPR000873">
    <property type="entry name" value="AMP-dep_synth/lig_dom"/>
</dbReference>
<dbReference type="PROSITE" id="PS00455">
    <property type="entry name" value="AMP_BINDING"/>
    <property type="match status" value="1"/>
</dbReference>
<dbReference type="Pfam" id="PF00550">
    <property type="entry name" value="PP-binding"/>
    <property type="match status" value="1"/>
</dbReference>
<dbReference type="NCBIfam" id="TIGR01733">
    <property type="entry name" value="AA-adenyl-dom"/>
    <property type="match status" value="1"/>
</dbReference>
<dbReference type="PRINTS" id="PR00154">
    <property type="entry name" value="AMPBINDING"/>
</dbReference>
<evidence type="ECO:0000256" key="4">
    <source>
        <dbReference type="ARBA" id="ARBA00022553"/>
    </source>
</evidence>
<dbReference type="InterPro" id="IPR023213">
    <property type="entry name" value="CAT-like_dom_sf"/>
</dbReference>
<dbReference type="Gene3D" id="1.10.1200.10">
    <property type="entry name" value="ACP-like"/>
    <property type="match status" value="1"/>
</dbReference>
<dbReference type="InterPro" id="IPR001242">
    <property type="entry name" value="Condensation_dom"/>
</dbReference>
<dbReference type="InterPro" id="IPR020459">
    <property type="entry name" value="AMP-binding"/>
</dbReference>
<dbReference type="NCBIfam" id="TIGR01720">
    <property type="entry name" value="NRPS-para261"/>
    <property type="match status" value="1"/>
</dbReference>
<evidence type="ECO:0000313" key="7">
    <source>
        <dbReference type="EMBL" id="QAT61471.1"/>
    </source>
</evidence>
<dbReference type="Gene3D" id="3.40.50.980">
    <property type="match status" value="2"/>
</dbReference>
<dbReference type="SUPFAM" id="SSF47336">
    <property type="entry name" value="ACP-like"/>
    <property type="match status" value="1"/>
</dbReference>
<evidence type="ECO:0000259" key="6">
    <source>
        <dbReference type="PROSITE" id="PS50075"/>
    </source>
</evidence>
<organism evidence="7 8">
    <name type="scientific">Acidilutibacter cellobiosedens</name>
    <dbReference type="NCBI Taxonomy" id="2507161"/>
    <lineage>
        <taxon>Bacteria</taxon>
        <taxon>Bacillati</taxon>
        <taxon>Bacillota</taxon>
        <taxon>Tissierellia</taxon>
        <taxon>Tissierellales</taxon>
        <taxon>Acidilutibacteraceae</taxon>
        <taxon>Acidilutibacter</taxon>
    </lineage>
</organism>
<dbReference type="KEGG" id="spoa:EQM13_07720"/>
<dbReference type="OrthoDB" id="9778383at2"/>
<dbReference type="Pfam" id="PF00501">
    <property type="entry name" value="AMP-binding"/>
    <property type="match status" value="1"/>
</dbReference>
<gene>
    <name evidence="7" type="ORF">EQM13_07720</name>
</gene>
<keyword evidence="3" id="KW-0596">Phosphopantetheine</keyword>
<proteinExistence type="inferred from homology"/>
<dbReference type="InterPro" id="IPR006162">
    <property type="entry name" value="Ppantetheine_attach_site"/>
</dbReference>
<dbReference type="Pfam" id="PF13193">
    <property type="entry name" value="AMP-binding_C"/>
    <property type="match status" value="1"/>
</dbReference>
<comment type="similarity">
    <text evidence="2">Belongs to the ATP-dependent AMP-binding enzyme family.</text>
</comment>
<dbReference type="InterPro" id="IPR010071">
    <property type="entry name" value="AA_adenyl_dom"/>
</dbReference>
<evidence type="ECO:0000256" key="1">
    <source>
        <dbReference type="ARBA" id="ARBA00001957"/>
    </source>
</evidence>
<dbReference type="InterPro" id="IPR025110">
    <property type="entry name" value="AMP-bd_C"/>
</dbReference>
<dbReference type="SUPFAM" id="SSF52777">
    <property type="entry name" value="CoA-dependent acyltransferases"/>
    <property type="match status" value="4"/>
</dbReference>
<dbReference type="FunFam" id="3.40.50.12780:FF:000012">
    <property type="entry name" value="Non-ribosomal peptide synthetase"/>
    <property type="match status" value="1"/>
</dbReference>